<feature type="domain" description="Pilus assembly protein E-set like" evidence="1">
    <location>
        <begin position="238"/>
        <end position="302"/>
    </location>
</feature>
<organism evidence="2 3">
    <name type="scientific">Cysteiniphilum litorale</name>
    <dbReference type="NCBI Taxonomy" id="2056700"/>
    <lineage>
        <taxon>Bacteria</taxon>
        <taxon>Pseudomonadati</taxon>
        <taxon>Pseudomonadota</taxon>
        <taxon>Gammaproteobacteria</taxon>
        <taxon>Thiotrichales</taxon>
        <taxon>Fastidiosibacteraceae</taxon>
        <taxon>Cysteiniphilum</taxon>
    </lineage>
</organism>
<comment type="caution">
    <text evidence="2">The sequence shown here is derived from an EMBL/GenBank/DDBJ whole genome shotgun (WGS) entry which is preliminary data.</text>
</comment>
<dbReference type="AlphaFoldDB" id="A0A8J3E8T3"/>
<dbReference type="Proteomes" id="UP000636949">
    <property type="component" value="Unassembled WGS sequence"/>
</dbReference>
<evidence type="ECO:0000313" key="2">
    <source>
        <dbReference type="EMBL" id="GGF93934.1"/>
    </source>
</evidence>
<dbReference type="InterPro" id="IPR032636">
    <property type="entry name" value="Pilus_assem_E-set-like_dom"/>
</dbReference>
<dbReference type="EMBL" id="BMJS01000007">
    <property type="protein sequence ID" value="GGF93934.1"/>
    <property type="molecule type" value="Genomic_DNA"/>
</dbReference>
<sequence>MAQDFLNEVSVYYNGDLVGDFRIEIIDGKLQFIEPQKLIDKIKGLANPSEMITRLSLPFDTNTTYACPDKKSGIPVCSSFKANKLSIVFNPDWFRVDLFIPAKYLRTLSHNNYLIKTPGLTFPSWLNNFLLTAAGKFKDIQTGSGTQTLFNTGSISSGDLALNYQLATTRVSNNGTSTINNNFNELAATYYLDRYQYQTGYLQTPGNYFVSNQRIFGVGISSNKNLLNQSYLYKYAQNLSLYLDNPSQVNIYKDDNLMSSDDYPAGLQQIDTSNLPYGSYQIKIVITDFLGATKEITQFFFKNTSLPPAQFPDLFIYTGYLSNTTTDNNYFPDYQNDSYVVNFGSNLKIGRHWGAKAAWLQVKDDIYLDFGLYAVYEKTYFEPSFMVSAQNDYGAALNITYQHNDFLSSNLFIRSLWAEKTTEQQAQVVDLFTTTNTQLNYSLSINYNQHNAVLSSTLDKTQGTPVDYTLSTSYNYPIYSTKALKVSLGFSSNYTKNNFSIATNITITFGSTHWATTASNRYNSASSTFSNELAVAYTTQESNNITNASLNYINEDSNNGLSAYLYQQSENILLRSNLNYSNTNEAIYNLTLSSAIAWSYPFSFGLGYIANTQPLPAGALISVTSSSGEDGEFEVYDYTRNIGKLNLNQAKLFPLEAFREHQISIRSISNSAYEFDADTKNNTVMPGNILNNHWQVIQYITASAILVNPDKEPITDAYLVINDNIYSSDSNGLIYFEYPNSSDQLIFTLSSGGKCSITNIPKAPSKTSYILNIGTIICYSSNSK</sequence>
<accession>A0A8J3E8T3</accession>
<keyword evidence="3" id="KW-1185">Reference proteome</keyword>
<evidence type="ECO:0000259" key="1">
    <source>
        <dbReference type="Pfam" id="PF16967"/>
    </source>
</evidence>
<reference evidence="2" key="2">
    <citation type="submission" date="2020-09" db="EMBL/GenBank/DDBJ databases">
        <authorList>
            <person name="Sun Q."/>
            <person name="Zhou Y."/>
        </authorList>
    </citation>
    <scope>NUCLEOTIDE SEQUENCE</scope>
    <source>
        <strain evidence="2">CGMCC 1.15758</strain>
    </source>
</reference>
<proteinExistence type="predicted"/>
<gene>
    <name evidence="2" type="ORF">GCM10010995_08960</name>
</gene>
<dbReference type="RefSeq" id="WP_229667675.1">
    <property type="nucleotide sequence ID" value="NZ_BMJS01000007.1"/>
</dbReference>
<name>A0A8J3E8T3_9GAMM</name>
<dbReference type="Pfam" id="PF16967">
    <property type="entry name" value="TcfC"/>
    <property type="match status" value="1"/>
</dbReference>
<protein>
    <recommendedName>
        <fullName evidence="1">Pilus assembly protein E-set like domain-containing protein</fullName>
    </recommendedName>
</protein>
<evidence type="ECO:0000313" key="3">
    <source>
        <dbReference type="Proteomes" id="UP000636949"/>
    </source>
</evidence>
<reference evidence="2" key="1">
    <citation type="journal article" date="2014" name="Int. J. Syst. Evol. Microbiol.">
        <title>Complete genome sequence of Corynebacterium casei LMG S-19264T (=DSM 44701T), isolated from a smear-ripened cheese.</title>
        <authorList>
            <consortium name="US DOE Joint Genome Institute (JGI-PGF)"/>
            <person name="Walter F."/>
            <person name="Albersmeier A."/>
            <person name="Kalinowski J."/>
            <person name="Ruckert C."/>
        </authorList>
    </citation>
    <scope>NUCLEOTIDE SEQUENCE</scope>
    <source>
        <strain evidence="2">CGMCC 1.15758</strain>
    </source>
</reference>